<evidence type="ECO:0000313" key="2">
    <source>
        <dbReference type="Proteomes" id="UP000184498"/>
    </source>
</evidence>
<evidence type="ECO:0000313" key="1">
    <source>
        <dbReference type="EMBL" id="SHJ88435.1"/>
    </source>
</evidence>
<organism evidence="1 2">
    <name type="scientific">Epilithonimonas mollis</name>
    <dbReference type="NCBI Taxonomy" id="216903"/>
    <lineage>
        <taxon>Bacteria</taxon>
        <taxon>Pseudomonadati</taxon>
        <taxon>Bacteroidota</taxon>
        <taxon>Flavobacteriia</taxon>
        <taxon>Flavobacteriales</taxon>
        <taxon>Weeksellaceae</taxon>
        <taxon>Chryseobacterium group</taxon>
        <taxon>Epilithonimonas</taxon>
    </lineage>
</organism>
<dbReference type="AlphaFoldDB" id="A0A1M6MYB1"/>
<sequence>MKIILRLVLTSILTYSCQDSDNNKNTFRHISQFNKLVLETRDDRCGEWGGDVTQLIIYRDTLEGSLLADYIEKTACYDGSKSKLLTL</sequence>
<reference evidence="2" key="1">
    <citation type="submission" date="2016-11" db="EMBL/GenBank/DDBJ databases">
        <authorList>
            <person name="Varghese N."/>
            <person name="Submissions S."/>
        </authorList>
    </citation>
    <scope>NUCLEOTIDE SEQUENCE [LARGE SCALE GENOMIC DNA]</scope>
    <source>
        <strain evidence="2">DSM 18016</strain>
    </source>
</reference>
<dbReference type="RefSeq" id="WP_072995643.1">
    <property type="nucleotide sequence ID" value="NZ_FRAM01000001.1"/>
</dbReference>
<dbReference type="EMBL" id="FRAM01000001">
    <property type="protein sequence ID" value="SHJ88435.1"/>
    <property type="molecule type" value="Genomic_DNA"/>
</dbReference>
<name>A0A1M6MYB1_9FLAO</name>
<evidence type="ECO:0008006" key="3">
    <source>
        <dbReference type="Google" id="ProtNLM"/>
    </source>
</evidence>
<dbReference type="STRING" id="216903.SAMN05444371_0042"/>
<accession>A0A1M6MYB1</accession>
<protein>
    <recommendedName>
        <fullName evidence="3">Lipoprotein</fullName>
    </recommendedName>
</protein>
<dbReference type="OrthoDB" id="881550at2"/>
<dbReference type="Proteomes" id="UP000184498">
    <property type="component" value="Unassembled WGS sequence"/>
</dbReference>
<dbReference type="PROSITE" id="PS51257">
    <property type="entry name" value="PROKAR_LIPOPROTEIN"/>
    <property type="match status" value="1"/>
</dbReference>
<keyword evidence="2" id="KW-1185">Reference proteome</keyword>
<proteinExistence type="predicted"/>
<gene>
    <name evidence="1" type="ORF">SAMN05444371_0042</name>
</gene>